<dbReference type="PANTHER" id="PTHR30313:SF2">
    <property type="entry name" value="DNA PRIMASE"/>
    <property type="match status" value="1"/>
</dbReference>
<comment type="catalytic activity">
    <reaction evidence="12">
        <text>ssDNA + n NTP = ssDNA/pppN(pN)n-1 hybrid + (n-1) diphosphate.</text>
        <dbReference type="EC" id="2.7.7.101"/>
    </reaction>
</comment>
<dbReference type="Pfam" id="PF08275">
    <property type="entry name" value="DNAG_N"/>
    <property type="match status" value="1"/>
</dbReference>
<feature type="region of interest" description="Disordered" evidence="14">
    <location>
        <begin position="435"/>
        <end position="455"/>
    </location>
</feature>
<evidence type="ECO:0000256" key="3">
    <source>
        <dbReference type="ARBA" id="ARBA00022679"/>
    </source>
</evidence>
<dbReference type="GO" id="GO:1990077">
    <property type="term" value="C:primosome complex"/>
    <property type="evidence" value="ECO:0007669"/>
    <property type="project" value="UniProtKB-KW"/>
</dbReference>
<evidence type="ECO:0000256" key="5">
    <source>
        <dbReference type="ARBA" id="ARBA00022705"/>
    </source>
</evidence>
<evidence type="ECO:0000256" key="2">
    <source>
        <dbReference type="ARBA" id="ARBA00022515"/>
    </source>
</evidence>
<dbReference type="RefSeq" id="WP_130287367.1">
    <property type="nucleotide sequence ID" value="NZ_SGXE01000004.1"/>
</dbReference>
<dbReference type="SMART" id="SM00493">
    <property type="entry name" value="TOPRIM"/>
    <property type="match status" value="1"/>
</dbReference>
<dbReference type="InterPro" id="IPR034151">
    <property type="entry name" value="TOPRIM_DnaG_bac"/>
</dbReference>
<keyword evidence="17" id="KW-1185">Reference proteome</keyword>
<comment type="cofactor">
    <cofactor evidence="13">
        <name>Zn(2+)</name>
        <dbReference type="ChEBI" id="CHEBI:29105"/>
    </cofactor>
    <text evidence="13">Binds 1 zinc ion per monomer.</text>
</comment>
<sequence length="655" mass="75570">MIEKSTIDAVFETARVEEVIGDFVQLKKSGSNFKGLSPFSDERTPSFMVSPVKQIWKDFSSGKGGNVVAFLMEHEHFTYPEAIKYLAEKYNIEYIETEQTDEQKEQASERESMYLVSEFANTFFKNALHNTQEGKAIGLSYFKERGFTEETIKKFELGYSPDAWEAFTAEAIRKGYKLEFLEKTGLTIVKEEKQFDRFKGRVMFPIQSMSGRVLGFGGRTLKNDKKVAKYLNSPESEIYHKSKVLYGIYAAKQAIAKEDNCYLVEGYTDVIQFYQTGVKNVVASSGTALTVEQIRLINRLTNNITVLFDGDAAGIRASLRGVDLILEQGMNVKVCGFPDGEDPDSFAKQNTLEELTSYLEENAQDFIRFKASLLQEEAKNDPIKKAELVRNMVLSISKIPDAIKREIYVKECAAIMKVSEEVLFTTLAQLRNKELKDHRKRERQDKADGAMEVVKSKKDKAPQVNQQYVLEKKIIEILLLYGQFEEEFEDLVLKENEEGELVLEPERYTAKVFQKIYLDLQEDEIEFTHEEFKNVYSILIEELNQNSDFKIENFINNVSPEVAAEITEIMMNEEKYTLHRWHDQEIHVKQKEITVSRYVNDIILNLRRFLINKKVKELSQLVASPEDIDNEVTMQDIMDYLSLRKVLSDKLNRVV</sequence>
<keyword evidence="7" id="KW-0863">Zinc-finger</keyword>
<dbReference type="HAMAP" id="MF_00974">
    <property type="entry name" value="DNA_primase_DnaG"/>
    <property type="match status" value="1"/>
</dbReference>
<comment type="function">
    <text evidence="12 13">RNA polymerase that catalyzes the synthesis of short RNA molecules used as primers for DNA polymerase during DNA replication.</text>
</comment>
<dbReference type="CDD" id="cd03364">
    <property type="entry name" value="TOPRIM_DnaG_primases"/>
    <property type="match status" value="1"/>
</dbReference>
<dbReference type="Pfam" id="PF10410">
    <property type="entry name" value="DnaB_bind"/>
    <property type="match status" value="1"/>
</dbReference>
<evidence type="ECO:0000256" key="1">
    <source>
        <dbReference type="ARBA" id="ARBA00022478"/>
    </source>
</evidence>
<dbReference type="FunFam" id="3.90.580.10:FF:000001">
    <property type="entry name" value="DNA primase"/>
    <property type="match status" value="1"/>
</dbReference>
<comment type="subunit">
    <text evidence="12">Monomer. Interacts with DnaB.</text>
</comment>
<reference evidence="16 17" key="1">
    <citation type="submission" date="2019-02" db="EMBL/GenBank/DDBJ databases">
        <title>Genomic Encyclopedia of Type Strains, Phase IV (KMG-IV): sequencing the most valuable type-strain genomes for metagenomic binning, comparative biology and taxonomic classification.</title>
        <authorList>
            <person name="Goeker M."/>
        </authorList>
    </citation>
    <scope>NUCLEOTIDE SEQUENCE [LARGE SCALE GENOMIC DNA]</scope>
    <source>
        <strain evidence="16 17">DSM 17196</strain>
    </source>
</reference>
<evidence type="ECO:0000259" key="15">
    <source>
        <dbReference type="PROSITE" id="PS50880"/>
    </source>
</evidence>
<organism evidence="16 17">
    <name type="scientific">Aquimarina brevivitae</name>
    <dbReference type="NCBI Taxonomy" id="323412"/>
    <lineage>
        <taxon>Bacteria</taxon>
        <taxon>Pseudomonadati</taxon>
        <taxon>Bacteroidota</taxon>
        <taxon>Flavobacteriia</taxon>
        <taxon>Flavobacteriales</taxon>
        <taxon>Flavobacteriaceae</taxon>
        <taxon>Aquimarina</taxon>
    </lineage>
</organism>
<dbReference type="AlphaFoldDB" id="A0A4Q7NYY1"/>
<evidence type="ECO:0000256" key="8">
    <source>
        <dbReference type="ARBA" id="ARBA00022833"/>
    </source>
</evidence>
<dbReference type="NCBIfam" id="TIGR01391">
    <property type="entry name" value="dnaG"/>
    <property type="match status" value="1"/>
</dbReference>
<name>A0A4Q7NYY1_9FLAO</name>
<keyword evidence="2 12" id="KW-0639">Primosome</keyword>
<evidence type="ECO:0000313" key="17">
    <source>
        <dbReference type="Proteomes" id="UP000292262"/>
    </source>
</evidence>
<accession>A0A4Q7NYY1</accession>
<evidence type="ECO:0000256" key="6">
    <source>
        <dbReference type="ARBA" id="ARBA00022723"/>
    </source>
</evidence>
<dbReference type="OrthoDB" id="9803773at2"/>
<dbReference type="EC" id="2.7.7.101" evidence="12"/>
<evidence type="ECO:0000256" key="4">
    <source>
        <dbReference type="ARBA" id="ARBA00022695"/>
    </source>
</evidence>
<dbReference type="PROSITE" id="PS50880">
    <property type="entry name" value="TOPRIM"/>
    <property type="match status" value="1"/>
</dbReference>
<dbReference type="SUPFAM" id="SSF57783">
    <property type="entry name" value="Zinc beta-ribbon"/>
    <property type="match status" value="1"/>
</dbReference>
<dbReference type="Gene3D" id="3.90.980.10">
    <property type="entry name" value="DNA primase, catalytic core, N-terminal domain"/>
    <property type="match status" value="1"/>
</dbReference>
<keyword evidence="1 12" id="KW-0240">DNA-directed RNA polymerase</keyword>
<feature type="domain" description="Toprim" evidence="15">
    <location>
        <begin position="259"/>
        <end position="340"/>
    </location>
</feature>
<keyword evidence="9" id="KW-0460">Magnesium</keyword>
<dbReference type="InterPro" id="IPR019475">
    <property type="entry name" value="DNA_primase_DnaB-bd"/>
</dbReference>
<evidence type="ECO:0000256" key="12">
    <source>
        <dbReference type="HAMAP-Rule" id="MF_00974"/>
    </source>
</evidence>
<dbReference type="Pfam" id="PF01807">
    <property type="entry name" value="Zn_ribbon_DnaG"/>
    <property type="match status" value="1"/>
</dbReference>
<dbReference type="Proteomes" id="UP000292262">
    <property type="component" value="Unassembled WGS sequence"/>
</dbReference>
<dbReference type="Gene3D" id="3.40.1360.10">
    <property type="match status" value="1"/>
</dbReference>
<dbReference type="GO" id="GO:0003899">
    <property type="term" value="F:DNA-directed RNA polymerase activity"/>
    <property type="evidence" value="ECO:0007669"/>
    <property type="project" value="UniProtKB-UniRule"/>
</dbReference>
<keyword evidence="6 13" id="KW-0479">Metal-binding</keyword>
<comment type="caution">
    <text evidence="12">Lacks conserved residue(s) required for the propagation of feature annotation.</text>
</comment>
<evidence type="ECO:0000313" key="16">
    <source>
        <dbReference type="EMBL" id="RZS92198.1"/>
    </source>
</evidence>
<dbReference type="Pfam" id="PF13155">
    <property type="entry name" value="Toprim_2"/>
    <property type="match status" value="1"/>
</dbReference>
<dbReference type="InterPro" id="IPR036977">
    <property type="entry name" value="DNA_primase_Znf_CHC2"/>
</dbReference>
<keyword evidence="3 12" id="KW-0808">Transferase</keyword>
<dbReference type="InterPro" id="IPR002694">
    <property type="entry name" value="Znf_CHC2"/>
</dbReference>
<dbReference type="Gene3D" id="3.90.580.10">
    <property type="entry name" value="Zinc finger, CHC2-type domain"/>
    <property type="match status" value="1"/>
</dbReference>
<dbReference type="GO" id="GO:0005737">
    <property type="term" value="C:cytoplasm"/>
    <property type="evidence" value="ECO:0007669"/>
    <property type="project" value="TreeGrafter"/>
</dbReference>
<dbReference type="GO" id="GO:0006269">
    <property type="term" value="P:DNA replication, synthesis of primer"/>
    <property type="evidence" value="ECO:0007669"/>
    <property type="project" value="UniProtKB-UniRule"/>
</dbReference>
<evidence type="ECO:0000256" key="11">
    <source>
        <dbReference type="ARBA" id="ARBA00023163"/>
    </source>
</evidence>
<keyword evidence="8 13" id="KW-0862">Zinc</keyword>
<keyword evidence="4 12" id="KW-0548">Nucleotidyltransferase</keyword>
<proteinExistence type="inferred from homology"/>
<dbReference type="InterPro" id="IPR013264">
    <property type="entry name" value="DNAG_N"/>
</dbReference>
<comment type="caution">
    <text evidence="16">The sequence shown here is derived from an EMBL/GenBank/DDBJ whole genome shotgun (WGS) entry which is preliminary data.</text>
</comment>
<dbReference type="InterPro" id="IPR030846">
    <property type="entry name" value="DnaG_bac"/>
</dbReference>
<dbReference type="SMART" id="SM00400">
    <property type="entry name" value="ZnF_CHCC"/>
    <property type="match status" value="1"/>
</dbReference>
<evidence type="ECO:0000256" key="14">
    <source>
        <dbReference type="SAM" id="MobiDB-lite"/>
    </source>
</evidence>
<dbReference type="InterPro" id="IPR006171">
    <property type="entry name" value="TOPRIM_dom"/>
</dbReference>
<keyword evidence="11 12" id="KW-0804">Transcription</keyword>
<dbReference type="PANTHER" id="PTHR30313">
    <property type="entry name" value="DNA PRIMASE"/>
    <property type="match status" value="1"/>
</dbReference>
<keyword evidence="5 12" id="KW-0235">DNA replication</keyword>
<dbReference type="SUPFAM" id="SSF56731">
    <property type="entry name" value="DNA primase core"/>
    <property type="match status" value="1"/>
</dbReference>
<dbReference type="GO" id="GO:0008270">
    <property type="term" value="F:zinc ion binding"/>
    <property type="evidence" value="ECO:0007669"/>
    <property type="project" value="UniProtKB-KW"/>
</dbReference>
<dbReference type="PIRSF" id="PIRSF002811">
    <property type="entry name" value="DnaG"/>
    <property type="match status" value="1"/>
</dbReference>
<evidence type="ECO:0000256" key="7">
    <source>
        <dbReference type="ARBA" id="ARBA00022771"/>
    </source>
</evidence>
<dbReference type="InterPro" id="IPR006295">
    <property type="entry name" value="DNA_primase_DnaG"/>
</dbReference>
<dbReference type="GO" id="GO:0003677">
    <property type="term" value="F:DNA binding"/>
    <property type="evidence" value="ECO:0007669"/>
    <property type="project" value="UniProtKB-KW"/>
</dbReference>
<evidence type="ECO:0000256" key="9">
    <source>
        <dbReference type="ARBA" id="ARBA00022842"/>
    </source>
</evidence>
<dbReference type="InterPro" id="IPR050219">
    <property type="entry name" value="DnaG_primase"/>
</dbReference>
<keyword evidence="10 12" id="KW-0238">DNA-binding</keyword>
<dbReference type="GO" id="GO:0000428">
    <property type="term" value="C:DNA-directed RNA polymerase complex"/>
    <property type="evidence" value="ECO:0007669"/>
    <property type="project" value="UniProtKB-KW"/>
</dbReference>
<comment type="similarity">
    <text evidence="12 13">Belongs to the DnaG primase family.</text>
</comment>
<evidence type="ECO:0000256" key="13">
    <source>
        <dbReference type="PIRNR" id="PIRNR002811"/>
    </source>
</evidence>
<dbReference type="EMBL" id="SGXE01000004">
    <property type="protein sequence ID" value="RZS92198.1"/>
    <property type="molecule type" value="Genomic_DNA"/>
</dbReference>
<gene>
    <name evidence="12" type="primary">dnaG</name>
    <name evidence="16" type="ORF">EV197_2834</name>
</gene>
<protein>
    <recommendedName>
        <fullName evidence="12 13">DNA primase</fullName>
        <ecNumber evidence="12">2.7.7.101</ecNumber>
    </recommendedName>
</protein>
<dbReference type="InterPro" id="IPR037068">
    <property type="entry name" value="DNA_primase_core_N_sf"/>
</dbReference>
<evidence type="ECO:0000256" key="10">
    <source>
        <dbReference type="ARBA" id="ARBA00023125"/>
    </source>
</evidence>